<dbReference type="EMBL" id="KZ293783">
    <property type="protein sequence ID" value="PBK79355.1"/>
    <property type="molecule type" value="Genomic_DNA"/>
</dbReference>
<proteinExistence type="predicted"/>
<name>A0A2H3C8F6_ARMGA</name>
<sequence length="328" mass="37443">MECGSENSQQDFPRKHVKGPLRFGVPSFPSFPDAQHLPTHAHTPPLPWVVDTYRSPGQGALFVVFVVQLPVLQRWLDVSGVSKAILPFKAWPAMNPSTVIVYFELEWSATKDRYAEPEKQPVYRLSRSTKQHSRMAVRAHLKAPNAVEGTTGVREHYWSMCHRRFKRKRIAKSLQRRRILLGRGNGGMCTPRGRRSAALFLEILASKVKFPPHGVIPVTPSLYLFAYFSHRCRSSVSKFRYIYDRQLTTQYYSDEKVRDHGHVFTADGLPTLSKNVRPDAAPCNRISKLNNGREKAKIYTYTTIPNNVRLQMLSITGEAQHLNHSTFS</sequence>
<protein>
    <submittedName>
        <fullName evidence="1">Uncharacterized protein</fullName>
    </submittedName>
</protein>
<keyword evidence="2" id="KW-1185">Reference proteome</keyword>
<reference evidence="2" key="1">
    <citation type="journal article" date="2017" name="Nat. Ecol. Evol.">
        <title>Genome expansion and lineage-specific genetic innovations in the forest pathogenic fungi Armillaria.</title>
        <authorList>
            <person name="Sipos G."/>
            <person name="Prasanna A.N."/>
            <person name="Walter M.C."/>
            <person name="O'Connor E."/>
            <person name="Balint B."/>
            <person name="Krizsan K."/>
            <person name="Kiss B."/>
            <person name="Hess J."/>
            <person name="Varga T."/>
            <person name="Slot J."/>
            <person name="Riley R."/>
            <person name="Boka B."/>
            <person name="Rigling D."/>
            <person name="Barry K."/>
            <person name="Lee J."/>
            <person name="Mihaltcheva S."/>
            <person name="LaButti K."/>
            <person name="Lipzen A."/>
            <person name="Waldron R."/>
            <person name="Moloney N.M."/>
            <person name="Sperisen C."/>
            <person name="Kredics L."/>
            <person name="Vagvoelgyi C."/>
            <person name="Patrignani A."/>
            <person name="Fitzpatrick D."/>
            <person name="Nagy I."/>
            <person name="Doyle S."/>
            <person name="Anderson J.B."/>
            <person name="Grigoriev I.V."/>
            <person name="Gueldener U."/>
            <person name="Muensterkoetter M."/>
            <person name="Nagy L.G."/>
        </authorList>
    </citation>
    <scope>NUCLEOTIDE SEQUENCE [LARGE SCALE GENOMIC DNA]</scope>
    <source>
        <strain evidence="2">Ar21-2</strain>
    </source>
</reference>
<evidence type="ECO:0000313" key="1">
    <source>
        <dbReference type="EMBL" id="PBK79355.1"/>
    </source>
</evidence>
<gene>
    <name evidence="1" type="ORF">ARMGADRAFT_1040876</name>
</gene>
<organism evidence="1 2">
    <name type="scientific">Armillaria gallica</name>
    <name type="common">Bulbous honey fungus</name>
    <name type="synonym">Armillaria bulbosa</name>
    <dbReference type="NCBI Taxonomy" id="47427"/>
    <lineage>
        <taxon>Eukaryota</taxon>
        <taxon>Fungi</taxon>
        <taxon>Dikarya</taxon>
        <taxon>Basidiomycota</taxon>
        <taxon>Agaricomycotina</taxon>
        <taxon>Agaricomycetes</taxon>
        <taxon>Agaricomycetidae</taxon>
        <taxon>Agaricales</taxon>
        <taxon>Marasmiineae</taxon>
        <taxon>Physalacriaceae</taxon>
        <taxon>Armillaria</taxon>
    </lineage>
</organism>
<dbReference type="InParanoid" id="A0A2H3C8F6"/>
<evidence type="ECO:0000313" key="2">
    <source>
        <dbReference type="Proteomes" id="UP000217790"/>
    </source>
</evidence>
<dbReference type="Proteomes" id="UP000217790">
    <property type="component" value="Unassembled WGS sequence"/>
</dbReference>
<accession>A0A2H3C8F6</accession>
<dbReference type="AlphaFoldDB" id="A0A2H3C8F6"/>